<dbReference type="InterPro" id="IPR050312">
    <property type="entry name" value="IolE/XylAMocC-like"/>
</dbReference>
<dbReference type="AlphaFoldDB" id="A0A926S464"/>
<feature type="signal peptide" evidence="1">
    <location>
        <begin position="1"/>
        <end position="28"/>
    </location>
</feature>
<evidence type="ECO:0000259" key="2">
    <source>
        <dbReference type="Pfam" id="PF01261"/>
    </source>
</evidence>
<dbReference type="InterPro" id="IPR013022">
    <property type="entry name" value="Xyl_isomerase-like_TIM-brl"/>
</dbReference>
<gene>
    <name evidence="3" type="ORF">IDJ76_00085</name>
</gene>
<proteinExistence type="predicted"/>
<keyword evidence="1" id="KW-0732">Signal</keyword>
<feature type="chain" id="PRO_5037174293" evidence="1">
    <location>
        <begin position="29"/>
        <end position="304"/>
    </location>
</feature>
<dbReference type="RefSeq" id="WP_191159462.1">
    <property type="nucleotide sequence ID" value="NZ_JACWMX010000001.1"/>
</dbReference>
<feature type="domain" description="Xylose isomerase-like TIM barrel" evidence="2">
    <location>
        <begin position="55"/>
        <end position="287"/>
    </location>
</feature>
<dbReference type="InterPro" id="IPR006311">
    <property type="entry name" value="TAT_signal"/>
</dbReference>
<keyword evidence="3" id="KW-0413">Isomerase</keyword>
<dbReference type="GO" id="GO:0016853">
    <property type="term" value="F:isomerase activity"/>
    <property type="evidence" value="ECO:0007669"/>
    <property type="project" value="UniProtKB-KW"/>
</dbReference>
<evidence type="ECO:0000256" key="1">
    <source>
        <dbReference type="SAM" id="SignalP"/>
    </source>
</evidence>
<dbReference type="PANTHER" id="PTHR12110:SF41">
    <property type="entry name" value="INOSOSE DEHYDRATASE"/>
    <property type="match status" value="1"/>
</dbReference>
<organism evidence="3 4">
    <name type="scientific">Mucilaginibacter glaciei</name>
    <dbReference type="NCBI Taxonomy" id="2772109"/>
    <lineage>
        <taxon>Bacteria</taxon>
        <taxon>Pseudomonadati</taxon>
        <taxon>Bacteroidota</taxon>
        <taxon>Sphingobacteriia</taxon>
        <taxon>Sphingobacteriales</taxon>
        <taxon>Sphingobacteriaceae</taxon>
        <taxon>Mucilaginibacter</taxon>
    </lineage>
</organism>
<dbReference type="InterPro" id="IPR019546">
    <property type="entry name" value="TAT_signal_bac_arc"/>
</dbReference>
<dbReference type="PANTHER" id="PTHR12110">
    <property type="entry name" value="HYDROXYPYRUVATE ISOMERASE"/>
    <property type="match status" value="1"/>
</dbReference>
<dbReference type="InterPro" id="IPR036237">
    <property type="entry name" value="Xyl_isomerase-like_sf"/>
</dbReference>
<dbReference type="Proteomes" id="UP000619078">
    <property type="component" value="Unassembled WGS sequence"/>
</dbReference>
<evidence type="ECO:0000313" key="3">
    <source>
        <dbReference type="EMBL" id="MBD1391481.1"/>
    </source>
</evidence>
<sequence length="304" mass="34450">MNASRRNFLKTSAVAVSAAAIMPNDLFAAPKIQRVGLQLYSVRDHMKTDPAGTLKKLADMGYIYVEHANYIDRKFYGYTAPEFKKLLGGLGLVMPSGHTVMTTKDWDSAKGDFTDKWKYTIDDAATMGQKFVISPWMEDSIRSNPEELKKFMDQFNKCGELCQKSGMKFGYHTHEFEFVTKVGDKVLYEYILDNTDPKLVIQQLDIGNMYLQGNMTALDYMKKYPGRFESLHVKDEIKSQEKGEVGTGFESTYLGKGLVPVKDILKLAKQQGITSLIIEHESYQGADSLDCVKIDLQTMKKWGY</sequence>
<dbReference type="EMBL" id="JACWMX010000001">
    <property type="protein sequence ID" value="MBD1391481.1"/>
    <property type="molecule type" value="Genomic_DNA"/>
</dbReference>
<dbReference type="PROSITE" id="PS51318">
    <property type="entry name" value="TAT"/>
    <property type="match status" value="1"/>
</dbReference>
<accession>A0A926S464</accession>
<dbReference type="SUPFAM" id="SSF51658">
    <property type="entry name" value="Xylose isomerase-like"/>
    <property type="match status" value="1"/>
</dbReference>
<reference evidence="3" key="1">
    <citation type="submission" date="2020-09" db="EMBL/GenBank/DDBJ databases">
        <title>Novel species of Mucilaginibacter isolated from a glacier on the Tibetan Plateau.</title>
        <authorList>
            <person name="Liu Q."/>
            <person name="Xin Y.-H."/>
        </authorList>
    </citation>
    <scope>NUCLEOTIDE SEQUENCE</scope>
    <source>
        <strain evidence="3">ZB1P21</strain>
    </source>
</reference>
<keyword evidence="4" id="KW-1185">Reference proteome</keyword>
<dbReference type="Pfam" id="PF01261">
    <property type="entry name" value="AP_endonuc_2"/>
    <property type="match status" value="1"/>
</dbReference>
<name>A0A926S464_9SPHI</name>
<dbReference type="NCBIfam" id="TIGR01409">
    <property type="entry name" value="TAT_signal_seq"/>
    <property type="match status" value="1"/>
</dbReference>
<dbReference type="Gene3D" id="3.20.20.150">
    <property type="entry name" value="Divalent-metal-dependent TIM barrel enzymes"/>
    <property type="match status" value="1"/>
</dbReference>
<comment type="caution">
    <text evidence="3">The sequence shown here is derived from an EMBL/GenBank/DDBJ whole genome shotgun (WGS) entry which is preliminary data.</text>
</comment>
<protein>
    <submittedName>
        <fullName evidence="3">Sugar phosphate isomerase/epimerase</fullName>
    </submittedName>
</protein>
<evidence type="ECO:0000313" key="4">
    <source>
        <dbReference type="Proteomes" id="UP000619078"/>
    </source>
</evidence>